<organism evidence="2 3">
    <name type="scientific">Coprinellus micaceus</name>
    <name type="common">Glistening ink-cap mushroom</name>
    <name type="synonym">Coprinus micaceus</name>
    <dbReference type="NCBI Taxonomy" id="71717"/>
    <lineage>
        <taxon>Eukaryota</taxon>
        <taxon>Fungi</taxon>
        <taxon>Dikarya</taxon>
        <taxon>Basidiomycota</taxon>
        <taxon>Agaricomycotina</taxon>
        <taxon>Agaricomycetes</taxon>
        <taxon>Agaricomycetidae</taxon>
        <taxon>Agaricales</taxon>
        <taxon>Agaricineae</taxon>
        <taxon>Psathyrellaceae</taxon>
        <taxon>Coprinellus</taxon>
    </lineage>
</organism>
<sequence>MLRTDTVRHFVNVSHPGDKKSERRGGMGNGPPWTMRGWEHSAPKQPLVSWRRVGARGARGS</sequence>
<dbReference type="EMBL" id="QPFP01000032">
    <property type="protein sequence ID" value="TEB28512.1"/>
    <property type="molecule type" value="Genomic_DNA"/>
</dbReference>
<protein>
    <submittedName>
        <fullName evidence="2">Uncharacterized protein</fullName>
    </submittedName>
</protein>
<reference evidence="2 3" key="1">
    <citation type="journal article" date="2019" name="Nat. Ecol. Evol.">
        <title>Megaphylogeny resolves global patterns of mushroom evolution.</title>
        <authorList>
            <person name="Varga T."/>
            <person name="Krizsan K."/>
            <person name="Foldi C."/>
            <person name="Dima B."/>
            <person name="Sanchez-Garcia M."/>
            <person name="Sanchez-Ramirez S."/>
            <person name="Szollosi G.J."/>
            <person name="Szarkandi J.G."/>
            <person name="Papp V."/>
            <person name="Albert L."/>
            <person name="Andreopoulos W."/>
            <person name="Angelini C."/>
            <person name="Antonin V."/>
            <person name="Barry K.W."/>
            <person name="Bougher N.L."/>
            <person name="Buchanan P."/>
            <person name="Buyck B."/>
            <person name="Bense V."/>
            <person name="Catcheside P."/>
            <person name="Chovatia M."/>
            <person name="Cooper J."/>
            <person name="Damon W."/>
            <person name="Desjardin D."/>
            <person name="Finy P."/>
            <person name="Geml J."/>
            <person name="Haridas S."/>
            <person name="Hughes K."/>
            <person name="Justo A."/>
            <person name="Karasinski D."/>
            <person name="Kautmanova I."/>
            <person name="Kiss B."/>
            <person name="Kocsube S."/>
            <person name="Kotiranta H."/>
            <person name="LaButti K.M."/>
            <person name="Lechner B.E."/>
            <person name="Liimatainen K."/>
            <person name="Lipzen A."/>
            <person name="Lukacs Z."/>
            <person name="Mihaltcheva S."/>
            <person name="Morgado L.N."/>
            <person name="Niskanen T."/>
            <person name="Noordeloos M.E."/>
            <person name="Ohm R.A."/>
            <person name="Ortiz-Santana B."/>
            <person name="Ovrebo C."/>
            <person name="Racz N."/>
            <person name="Riley R."/>
            <person name="Savchenko A."/>
            <person name="Shiryaev A."/>
            <person name="Soop K."/>
            <person name="Spirin V."/>
            <person name="Szebenyi C."/>
            <person name="Tomsovsky M."/>
            <person name="Tulloss R.E."/>
            <person name="Uehling J."/>
            <person name="Grigoriev I.V."/>
            <person name="Vagvolgyi C."/>
            <person name="Papp T."/>
            <person name="Martin F.M."/>
            <person name="Miettinen O."/>
            <person name="Hibbett D.S."/>
            <person name="Nagy L.G."/>
        </authorList>
    </citation>
    <scope>NUCLEOTIDE SEQUENCE [LARGE SCALE GENOMIC DNA]</scope>
    <source>
        <strain evidence="2 3">FP101781</strain>
    </source>
</reference>
<evidence type="ECO:0000256" key="1">
    <source>
        <dbReference type="SAM" id="MobiDB-lite"/>
    </source>
</evidence>
<proteinExistence type="predicted"/>
<dbReference type="AlphaFoldDB" id="A0A4Y7T4I5"/>
<accession>A0A4Y7T4I5</accession>
<feature type="region of interest" description="Disordered" evidence="1">
    <location>
        <begin position="1"/>
        <end position="46"/>
    </location>
</feature>
<evidence type="ECO:0000313" key="3">
    <source>
        <dbReference type="Proteomes" id="UP000298030"/>
    </source>
</evidence>
<gene>
    <name evidence="2" type="ORF">FA13DRAFT_1735653</name>
</gene>
<comment type="caution">
    <text evidence="2">The sequence shown here is derived from an EMBL/GenBank/DDBJ whole genome shotgun (WGS) entry which is preliminary data.</text>
</comment>
<evidence type="ECO:0000313" key="2">
    <source>
        <dbReference type="EMBL" id="TEB28512.1"/>
    </source>
</evidence>
<dbReference type="Proteomes" id="UP000298030">
    <property type="component" value="Unassembled WGS sequence"/>
</dbReference>
<feature type="compositionally biased region" description="Basic and acidic residues" evidence="1">
    <location>
        <begin position="16"/>
        <end position="25"/>
    </location>
</feature>
<keyword evidence="3" id="KW-1185">Reference proteome</keyword>
<name>A0A4Y7T4I5_COPMI</name>